<comment type="caution">
    <text evidence="1">The sequence shown here is derived from an EMBL/GenBank/DDBJ whole genome shotgun (WGS) entry which is preliminary data.</text>
</comment>
<dbReference type="EMBL" id="JACXAA010000002">
    <property type="protein sequence ID" value="MBD2752482.1"/>
    <property type="molecule type" value="Genomic_DNA"/>
</dbReference>
<dbReference type="Pfam" id="PF13148">
    <property type="entry name" value="DUF3987"/>
    <property type="match status" value="1"/>
</dbReference>
<keyword evidence="2" id="KW-1185">Reference proteome</keyword>
<evidence type="ECO:0000313" key="2">
    <source>
        <dbReference type="Proteomes" id="UP000653797"/>
    </source>
</evidence>
<dbReference type="Proteomes" id="UP000653797">
    <property type="component" value="Unassembled WGS sequence"/>
</dbReference>
<dbReference type="InterPro" id="IPR025048">
    <property type="entry name" value="DUF3987"/>
</dbReference>
<evidence type="ECO:0000313" key="1">
    <source>
        <dbReference type="EMBL" id="MBD2752482.1"/>
    </source>
</evidence>
<proteinExistence type="predicted"/>
<organism evidence="1 2">
    <name type="scientific">Spirosoma validum</name>
    <dbReference type="NCBI Taxonomy" id="2771355"/>
    <lineage>
        <taxon>Bacteria</taxon>
        <taxon>Pseudomonadati</taxon>
        <taxon>Bacteroidota</taxon>
        <taxon>Cytophagia</taxon>
        <taxon>Cytophagales</taxon>
        <taxon>Cytophagaceae</taxon>
        <taxon>Spirosoma</taxon>
    </lineage>
</organism>
<sequence>MYTPLSMLDVKRSFNCIDETADTDLSVLKASLPTALQRLMDCHDEDSEYLTALMTTLVVGGSIIPEVSAIYDRRRIYPNLMLFIVCPPAGGKGVVSLGTKLLQRINRHLSESYQSALASYQQQMDQYRSSLKTDQPDKIPTRPKRAQLLVPGNITTAKFIQQMADNQSLPLIMVETEADVIAGSFKSDHGSQLSTLFRQAYHHERVGLSRKTNNELIEIEKPKLSVVIAGTDNQILSIFKGNQDGLYSRFLFLRGVSSMQWRSLRPSAGSSSLDDHYTEWSEWFYRVWLQTQTLRVEVSFTDKQWDLLDERGQQQQATAHFVGGDYSVSIARRHGLMVIRLAMTLSFFRRVDPVTGNVDGFINSWVCDDVDFELALMLANISFQKSLNLYRTMPQHPSIHIATGKRMTFFNALPAHFEMKTVNAIASGQGVAERTKTRWLSSFCETGMLVQIDRGEYKKTAMAAVAEEAVDQIDA</sequence>
<protein>
    <submittedName>
        <fullName evidence="1">DUF3987 domain-containing protein</fullName>
    </submittedName>
</protein>
<dbReference type="AlphaFoldDB" id="A0A927GC79"/>
<reference evidence="1" key="1">
    <citation type="submission" date="2020-09" db="EMBL/GenBank/DDBJ databases">
        <authorList>
            <person name="Kim M.K."/>
        </authorList>
    </citation>
    <scope>NUCLEOTIDE SEQUENCE</scope>
    <source>
        <strain evidence="1">BT704</strain>
    </source>
</reference>
<gene>
    <name evidence="1" type="ORF">IC230_06250</name>
</gene>
<dbReference type="RefSeq" id="WP_191038119.1">
    <property type="nucleotide sequence ID" value="NZ_JACXAA010000002.1"/>
</dbReference>
<accession>A0A927GC79</accession>
<name>A0A927GC79_9BACT</name>